<comment type="caution">
    <text evidence="2">The sequence shown here is derived from an EMBL/GenBank/DDBJ whole genome shotgun (WGS) entry which is preliminary data.</text>
</comment>
<gene>
    <name evidence="2" type="ORF">FRX31_008259</name>
</gene>
<reference evidence="2 3" key="1">
    <citation type="submission" date="2020-06" db="EMBL/GenBank/DDBJ databases">
        <title>Transcriptomic and genomic resources for Thalictrum thalictroides and T. hernandezii: Facilitating candidate gene discovery in an emerging model plant lineage.</title>
        <authorList>
            <person name="Arias T."/>
            <person name="Riano-Pachon D.M."/>
            <person name="Di Stilio V.S."/>
        </authorList>
    </citation>
    <scope>NUCLEOTIDE SEQUENCE [LARGE SCALE GENOMIC DNA]</scope>
    <source>
        <strain evidence="3">cv. WT478/WT964</strain>
        <tissue evidence="2">Leaves</tissue>
    </source>
</reference>
<name>A0A7J6WXJ4_THATH</name>
<proteinExistence type="predicted"/>
<dbReference type="EMBL" id="JABWDY010008513">
    <property type="protein sequence ID" value="KAF5202154.1"/>
    <property type="molecule type" value="Genomic_DNA"/>
</dbReference>
<dbReference type="Proteomes" id="UP000554482">
    <property type="component" value="Unassembled WGS sequence"/>
</dbReference>
<evidence type="ECO:0000256" key="1">
    <source>
        <dbReference type="SAM" id="MobiDB-lite"/>
    </source>
</evidence>
<protein>
    <submittedName>
        <fullName evidence="2">Uncharacterized protein</fullName>
    </submittedName>
</protein>
<sequence length="174" mass="20407">MKLLFLETRFLLLPLKIRRKTMRRGMSCWSGIAAEQKIVRDVGRLWLKMKRFFRSQQSSKWRKTNKRSFLICKMPSGKSRLLFNCFNNCLFTSVLSSSIVYIQLPLKKSYHPLFIVTHGNISNLLKCPHERVAILRRTKGKGEKLPSTPRHTSQSRAKHKTSHSHHVPTMKFLE</sequence>
<dbReference type="AlphaFoldDB" id="A0A7J6WXJ4"/>
<accession>A0A7J6WXJ4</accession>
<evidence type="ECO:0000313" key="2">
    <source>
        <dbReference type="EMBL" id="KAF5202154.1"/>
    </source>
</evidence>
<keyword evidence="3" id="KW-1185">Reference proteome</keyword>
<organism evidence="2 3">
    <name type="scientific">Thalictrum thalictroides</name>
    <name type="common">Rue-anemone</name>
    <name type="synonym">Anemone thalictroides</name>
    <dbReference type="NCBI Taxonomy" id="46969"/>
    <lineage>
        <taxon>Eukaryota</taxon>
        <taxon>Viridiplantae</taxon>
        <taxon>Streptophyta</taxon>
        <taxon>Embryophyta</taxon>
        <taxon>Tracheophyta</taxon>
        <taxon>Spermatophyta</taxon>
        <taxon>Magnoliopsida</taxon>
        <taxon>Ranunculales</taxon>
        <taxon>Ranunculaceae</taxon>
        <taxon>Thalictroideae</taxon>
        <taxon>Thalictrum</taxon>
    </lineage>
</organism>
<feature type="region of interest" description="Disordered" evidence="1">
    <location>
        <begin position="138"/>
        <end position="174"/>
    </location>
</feature>
<feature type="compositionally biased region" description="Basic residues" evidence="1">
    <location>
        <begin position="156"/>
        <end position="168"/>
    </location>
</feature>
<evidence type="ECO:0000313" key="3">
    <source>
        <dbReference type="Proteomes" id="UP000554482"/>
    </source>
</evidence>